<proteinExistence type="inferred from homology"/>
<feature type="binding site" evidence="10">
    <location>
        <position position="286"/>
    </location>
    <ligand>
        <name>ATP</name>
        <dbReference type="ChEBI" id="CHEBI:30616"/>
    </ligand>
</feature>
<dbReference type="AlphaFoldDB" id="A0A285MVB1"/>
<feature type="binding site" evidence="10">
    <location>
        <position position="58"/>
    </location>
    <ligand>
        <name>substrate</name>
    </ligand>
</feature>
<dbReference type="Gene3D" id="3.90.228.20">
    <property type="match status" value="1"/>
</dbReference>
<feature type="binding site" evidence="10">
    <location>
        <position position="257"/>
    </location>
    <ligand>
        <name>Mn(2+)</name>
        <dbReference type="ChEBI" id="CHEBI:29035"/>
    </ligand>
</feature>
<feature type="binding site" evidence="10">
    <location>
        <begin position="236"/>
        <end position="244"/>
    </location>
    <ligand>
        <name>ATP</name>
        <dbReference type="ChEBI" id="CHEBI:30616"/>
    </ligand>
</feature>
<dbReference type="Pfam" id="PF01293">
    <property type="entry name" value="PEPCK_ATP"/>
    <property type="match status" value="1"/>
</dbReference>
<feature type="binding site" evidence="10">
    <location>
        <position position="194"/>
    </location>
    <ligand>
        <name>substrate</name>
    </ligand>
</feature>
<keyword evidence="11" id="KW-0670">Pyruvate</keyword>
<dbReference type="HAMAP" id="MF_00453">
    <property type="entry name" value="PEPCK_ATP"/>
    <property type="match status" value="1"/>
</dbReference>
<dbReference type="Gene3D" id="2.170.8.10">
    <property type="entry name" value="Phosphoenolpyruvate Carboxykinase, domain 2"/>
    <property type="match status" value="1"/>
</dbReference>
<accession>A0A285MVB1</accession>
<evidence type="ECO:0000313" key="11">
    <source>
        <dbReference type="EMBL" id="SNZ01125.1"/>
    </source>
</evidence>
<feature type="binding site" evidence="10">
    <location>
        <position position="200"/>
    </location>
    <ligand>
        <name>substrate</name>
    </ligand>
</feature>
<evidence type="ECO:0000256" key="10">
    <source>
        <dbReference type="HAMAP-Rule" id="MF_00453"/>
    </source>
</evidence>
<dbReference type="PANTHER" id="PTHR30031:SF0">
    <property type="entry name" value="PHOSPHOENOLPYRUVATE CARBOXYKINASE (ATP)"/>
    <property type="match status" value="1"/>
</dbReference>
<organism evidence="11 12">
    <name type="scientific">Flagellimonas pacifica</name>
    <dbReference type="NCBI Taxonomy" id="1247520"/>
    <lineage>
        <taxon>Bacteria</taxon>
        <taxon>Pseudomonadati</taxon>
        <taxon>Bacteroidota</taxon>
        <taxon>Flavobacteriia</taxon>
        <taxon>Flavobacteriales</taxon>
        <taxon>Flavobacteriaceae</taxon>
        <taxon>Flagellimonas</taxon>
    </lineage>
</organism>
<evidence type="ECO:0000256" key="5">
    <source>
        <dbReference type="ARBA" id="ARBA00022741"/>
    </source>
</evidence>
<evidence type="ECO:0000256" key="1">
    <source>
        <dbReference type="ARBA" id="ARBA00004742"/>
    </source>
</evidence>
<dbReference type="InterPro" id="IPR013035">
    <property type="entry name" value="PEP_carboxykinase_C"/>
</dbReference>
<keyword evidence="11" id="KW-0418">Kinase</keyword>
<dbReference type="Proteomes" id="UP000219048">
    <property type="component" value="Unassembled WGS sequence"/>
</dbReference>
<dbReference type="NCBIfam" id="NF006820">
    <property type="entry name" value="PRK09344.1-2"/>
    <property type="match status" value="1"/>
</dbReference>
<comment type="subcellular location">
    <subcellularLocation>
        <location evidence="10">Cytoplasm</location>
    </subcellularLocation>
</comment>
<keyword evidence="5 10" id="KW-0547">Nucleotide-binding</keyword>
<reference evidence="12" key="1">
    <citation type="submission" date="2017-09" db="EMBL/GenBank/DDBJ databases">
        <authorList>
            <person name="Varghese N."/>
            <person name="Submissions S."/>
        </authorList>
    </citation>
    <scope>NUCLEOTIDE SEQUENCE [LARGE SCALE GENOMIC DNA]</scope>
    <source>
        <strain evidence="12">DSM 25885</strain>
    </source>
</reference>
<dbReference type="OrthoDB" id="9806325at2"/>
<evidence type="ECO:0000313" key="12">
    <source>
        <dbReference type="Proteomes" id="UP000219048"/>
    </source>
</evidence>
<dbReference type="GO" id="GO:0006094">
    <property type="term" value="P:gluconeogenesis"/>
    <property type="evidence" value="ECO:0007669"/>
    <property type="project" value="UniProtKB-UniRule"/>
</dbReference>
<keyword evidence="10" id="KW-0479">Metal-binding</keyword>
<dbReference type="GO" id="GO:0005524">
    <property type="term" value="F:ATP binding"/>
    <property type="evidence" value="ECO:0007669"/>
    <property type="project" value="UniProtKB-UniRule"/>
</dbReference>
<comment type="cofactor">
    <cofactor evidence="10">
        <name>Mn(2+)</name>
        <dbReference type="ChEBI" id="CHEBI:29035"/>
    </cofactor>
    <text evidence="10">Binds 1 Mn(2+) ion per subunit.</text>
</comment>
<evidence type="ECO:0000256" key="7">
    <source>
        <dbReference type="ARBA" id="ARBA00022840"/>
    </source>
</evidence>
<protein>
    <recommendedName>
        <fullName evidence="3 10">Phosphoenolpyruvate carboxykinase (ATP)</fullName>
        <shortName evidence="10">PCK</shortName>
        <shortName evidence="10">PEP carboxykinase</shortName>
        <shortName evidence="10">PEPCK</shortName>
        <ecNumber evidence="3 10">4.1.1.49</ecNumber>
    </recommendedName>
</protein>
<evidence type="ECO:0000256" key="3">
    <source>
        <dbReference type="ARBA" id="ARBA00012363"/>
    </source>
</evidence>
<feature type="binding site" evidence="10">
    <location>
        <position position="448"/>
    </location>
    <ligand>
        <name>ATP</name>
        <dbReference type="ChEBI" id="CHEBI:30616"/>
    </ligand>
</feature>
<dbReference type="GO" id="GO:0004612">
    <property type="term" value="F:phosphoenolpyruvate carboxykinase (ATP) activity"/>
    <property type="evidence" value="ECO:0007669"/>
    <property type="project" value="UniProtKB-UniRule"/>
</dbReference>
<comment type="function">
    <text evidence="10">Involved in the gluconeogenesis. Catalyzes the conversion of oxaloacetate (OAA) to phosphoenolpyruvate (PEP) through direct phosphoryl transfer between the nucleoside triphosphate and OAA.</text>
</comment>
<dbReference type="PIRSF" id="PIRSF006294">
    <property type="entry name" value="PEP_crbxkin"/>
    <property type="match status" value="1"/>
</dbReference>
<feature type="binding site" evidence="10">
    <location>
        <position position="220"/>
    </location>
    <ligand>
        <name>ATP</name>
        <dbReference type="ChEBI" id="CHEBI:30616"/>
    </ligand>
</feature>
<dbReference type="EC" id="4.1.1.49" evidence="3 10"/>
<name>A0A285MVB1_9FLAO</name>
<feature type="binding site" evidence="10">
    <location>
        <position position="323"/>
    </location>
    <ligand>
        <name>ATP</name>
        <dbReference type="ChEBI" id="CHEBI:30616"/>
    </ligand>
</feature>
<evidence type="ECO:0000256" key="6">
    <source>
        <dbReference type="ARBA" id="ARBA00022793"/>
    </source>
</evidence>
<evidence type="ECO:0000256" key="9">
    <source>
        <dbReference type="ARBA" id="ARBA00047371"/>
    </source>
</evidence>
<keyword evidence="8 10" id="KW-0456">Lyase</keyword>
<keyword evidence="4 10" id="KW-0312">Gluconeogenesis</keyword>
<keyword evidence="12" id="KW-1185">Reference proteome</keyword>
<dbReference type="EMBL" id="OBEH01000004">
    <property type="protein sequence ID" value="SNZ01125.1"/>
    <property type="molecule type" value="Genomic_DNA"/>
</dbReference>
<dbReference type="Gene3D" id="3.40.449.10">
    <property type="entry name" value="Phosphoenolpyruvate Carboxykinase, domain 1"/>
    <property type="match status" value="1"/>
</dbReference>
<dbReference type="RefSeq" id="WP_097046562.1">
    <property type="nucleotide sequence ID" value="NZ_OBEH01000004.1"/>
</dbReference>
<dbReference type="FunFam" id="2.170.8.10:FF:000001">
    <property type="entry name" value="Phosphoenolpyruvate carboxykinase (ATP)"/>
    <property type="match status" value="1"/>
</dbReference>
<dbReference type="GO" id="GO:0016301">
    <property type="term" value="F:kinase activity"/>
    <property type="evidence" value="ECO:0007669"/>
    <property type="project" value="UniProtKB-KW"/>
</dbReference>
<sequence>MNGIMEKTRDLDKYGLKDVTAHWNLSAEDLQRITIEKGMGEETENGTLSVKTGRFTGRSPKDRFLVKDEYTKDKVWWGRINKPISPKNFDKLQAEVVNYLNGKEVFVRDGAVCADPSYRMNVRTITEYPWSNYFIKNMFLRLNEDELKDFEEEWLVLCAPGYEAPNPSEFGIIAGNFSILNFTKKVALVGGSAYTGEMKKGIFSALNLILPVDKNVLPMHCSANVGEDGDTAIFFGLSGTGKTTLSADPNRKLIGDDEHGWTKENTIFNFEGGCYAKVIDLTEEKEPDIYRAIRPGALLENITFKEGTKEVDYFDSTITQNTRVSYPIYHIDNIQEPSYAANPKNIFFLTCDAFGVLPPVSKLTPGQAAYHFISGYTAKVAGTEAGINEPVPSFSACFGEPFMPLHPTVYAEMLSDKMTEAGVNVWLINTGWSGGPYGVGSRIKLKYTRAMISAILEGKLEDVELEVHPIFGLHMPKYCPGVPTEILDPMNTWLQKGAYVSKAIQLAHSFHINFDKFASEASEEILSGGPLIDSHHGLEGHF</sequence>
<evidence type="ECO:0000256" key="2">
    <source>
        <dbReference type="ARBA" id="ARBA00006052"/>
    </source>
</evidence>
<dbReference type="InterPro" id="IPR001272">
    <property type="entry name" value="PEP_carboxykinase_ATP"/>
</dbReference>
<dbReference type="PANTHER" id="PTHR30031">
    <property type="entry name" value="PHOSPHOENOLPYRUVATE CARBOXYKINASE ATP"/>
    <property type="match status" value="1"/>
</dbReference>
<comment type="pathway">
    <text evidence="1 10">Carbohydrate biosynthesis; gluconeogenesis.</text>
</comment>
<feature type="binding site" evidence="10">
    <location>
        <begin position="442"/>
        <end position="443"/>
    </location>
    <ligand>
        <name>ATP</name>
        <dbReference type="ChEBI" id="CHEBI:30616"/>
    </ligand>
</feature>
<comment type="catalytic activity">
    <reaction evidence="9 10">
        <text>oxaloacetate + ATP = phosphoenolpyruvate + ADP + CO2</text>
        <dbReference type="Rhea" id="RHEA:18617"/>
        <dbReference type="ChEBI" id="CHEBI:16452"/>
        <dbReference type="ChEBI" id="CHEBI:16526"/>
        <dbReference type="ChEBI" id="CHEBI:30616"/>
        <dbReference type="ChEBI" id="CHEBI:58702"/>
        <dbReference type="ChEBI" id="CHEBI:456216"/>
        <dbReference type="EC" id="4.1.1.49"/>
    </reaction>
</comment>
<dbReference type="GO" id="GO:0005829">
    <property type="term" value="C:cytosol"/>
    <property type="evidence" value="ECO:0007669"/>
    <property type="project" value="TreeGrafter"/>
</dbReference>
<evidence type="ECO:0000256" key="8">
    <source>
        <dbReference type="ARBA" id="ARBA00023239"/>
    </source>
</evidence>
<dbReference type="SUPFAM" id="SSF68923">
    <property type="entry name" value="PEP carboxykinase N-terminal domain"/>
    <property type="match status" value="1"/>
</dbReference>
<feature type="binding site" evidence="10">
    <location>
        <position position="200"/>
    </location>
    <ligand>
        <name>ATP</name>
        <dbReference type="ChEBI" id="CHEBI:30616"/>
    </ligand>
</feature>
<keyword evidence="6 10" id="KW-0210">Decarboxylase</keyword>
<dbReference type="SUPFAM" id="SSF53795">
    <property type="entry name" value="PEP carboxykinase-like"/>
    <property type="match status" value="1"/>
</dbReference>
<dbReference type="NCBIfam" id="NF006821">
    <property type="entry name" value="PRK09344.1-3"/>
    <property type="match status" value="1"/>
</dbReference>
<feature type="binding site" evidence="10">
    <location>
        <position position="220"/>
    </location>
    <ligand>
        <name>Mn(2+)</name>
        <dbReference type="ChEBI" id="CHEBI:29035"/>
    </ligand>
</feature>
<dbReference type="GO" id="GO:0046872">
    <property type="term" value="F:metal ion binding"/>
    <property type="evidence" value="ECO:0007669"/>
    <property type="project" value="UniProtKB-KW"/>
</dbReference>
<evidence type="ECO:0000256" key="4">
    <source>
        <dbReference type="ARBA" id="ARBA00022432"/>
    </source>
</evidence>
<gene>
    <name evidence="10" type="primary">pckA</name>
    <name evidence="11" type="ORF">SAMN06265377_2957</name>
</gene>
<keyword evidence="7 10" id="KW-0067">ATP-binding</keyword>
<feature type="binding site" evidence="10">
    <location>
        <position position="200"/>
    </location>
    <ligand>
        <name>Mn(2+)</name>
        <dbReference type="ChEBI" id="CHEBI:29035"/>
    </ligand>
</feature>
<comment type="similarity">
    <text evidence="2 10">Belongs to the phosphoenolpyruvate carboxykinase (ATP) family.</text>
</comment>
<dbReference type="NCBIfam" id="TIGR00224">
    <property type="entry name" value="pckA"/>
    <property type="match status" value="1"/>
</dbReference>
<dbReference type="InterPro" id="IPR008210">
    <property type="entry name" value="PEP_carboxykinase_N"/>
</dbReference>
<keyword evidence="10" id="KW-0464">Manganese</keyword>
<dbReference type="UniPathway" id="UPA00138"/>
<feature type="binding site" evidence="10">
    <location>
        <position position="323"/>
    </location>
    <ligand>
        <name>substrate</name>
    </ligand>
</feature>
<keyword evidence="10" id="KW-0963">Cytoplasm</keyword>
<keyword evidence="11" id="KW-0808">Transferase</keyword>